<organism evidence="2">
    <name type="scientific">Vannella robusta</name>
    <dbReference type="NCBI Taxonomy" id="1487602"/>
    <lineage>
        <taxon>Eukaryota</taxon>
        <taxon>Amoebozoa</taxon>
        <taxon>Discosea</taxon>
        <taxon>Flabellinia</taxon>
        <taxon>Vannellidae</taxon>
        <taxon>Vannella</taxon>
    </lineage>
</organism>
<dbReference type="AlphaFoldDB" id="A0A7S4ICF6"/>
<evidence type="ECO:0000313" key="2">
    <source>
        <dbReference type="EMBL" id="CAE2225226.1"/>
    </source>
</evidence>
<proteinExistence type="predicted"/>
<dbReference type="SUPFAM" id="SSF50985">
    <property type="entry name" value="RCC1/BLIP-II"/>
    <property type="match status" value="1"/>
</dbReference>
<feature type="compositionally biased region" description="Polar residues" evidence="1">
    <location>
        <begin position="364"/>
        <end position="376"/>
    </location>
</feature>
<gene>
    <name evidence="2" type="ORF">VSP0166_LOCUS10832</name>
</gene>
<feature type="region of interest" description="Disordered" evidence="1">
    <location>
        <begin position="364"/>
        <end position="396"/>
    </location>
</feature>
<sequence>MQGWPILCSDGSYWTCFVEDDLRWKLQESPQEVTFVAGKDQMKVQCPVFPDVDNFLVQYKNSLRELNDVTKLVAVEDLNVCEQAGEDILQFAVTDTEAEGIIHYWATKSGIFTNDCDEPEVEGPVKDFSLSQQLVVILSEDNSIWANQREVGYDLNYILENGTSEWCSIDLQDQPIIGVGATISSVYILCSDGVWQQGRGIANSIETDEDPKIREEVGKFLKEETYDEDIDVWAYVYRPKKLTFFNDKNPRKLCVGETFVMCWCDEGIFTWEEELAQDSASGPVPCCFGTEKESSGGIYRVEFFDDKIVQDVFFDRYTERLCLVLCVDGVYGWGFLPSDGSTELQVPVKLECFNTKIPAFLQSTPPQQKSATNIVSTCRAESGDEPPKKQQKTQAE</sequence>
<dbReference type="InterPro" id="IPR009091">
    <property type="entry name" value="RCC1/BLIP-II"/>
</dbReference>
<accession>A0A7S4ICF6</accession>
<dbReference type="EMBL" id="HBKP01015282">
    <property type="protein sequence ID" value="CAE2225226.1"/>
    <property type="molecule type" value="Transcribed_RNA"/>
</dbReference>
<name>A0A7S4ICF6_9EUKA</name>
<reference evidence="2" key="1">
    <citation type="submission" date="2021-01" db="EMBL/GenBank/DDBJ databases">
        <authorList>
            <person name="Corre E."/>
            <person name="Pelletier E."/>
            <person name="Niang G."/>
            <person name="Scheremetjew M."/>
            <person name="Finn R."/>
            <person name="Kale V."/>
            <person name="Holt S."/>
            <person name="Cochrane G."/>
            <person name="Meng A."/>
            <person name="Brown T."/>
            <person name="Cohen L."/>
        </authorList>
    </citation>
    <scope>NUCLEOTIDE SEQUENCE</scope>
    <source>
        <strain evidence="2">DIVA3 518/3/11/1/6</strain>
    </source>
</reference>
<protein>
    <submittedName>
        <fullName evidence="2">Uncharacterized protein</fullName>
    </submittedName>
</protein>
<evidence type="ECO:0000256" key="1">
    <source>
        <dbReference type="SAM" id="MobiDB-lite"/>
    </source>
</evidence>